<protein>
    <submittedName>
        <fullName evidence="1">Uncharacterized protein</fullName>
    </submittedName>
</protein>
<evidence type="ECO:0000313" key="1">
    <source>
        <dbReference type="EMBL" id="NMO00654.1"/>
    </source>
</evidence>
<dbReference type="AlphaFoldDB" id="A0A848KNN0"/>
<sequence>MTHTIAPPEPTVAPLGVTIAIEDDATPIVRLIGRTLRDSVHTGHASAALDELRAVVAVRSHDTPQAATVAFSGGSIAVSNGVSGTPDATVTVDLNGRFASVGEPDGDSSTAAAVLDALAPPLPHWQEAADSFWAAARSIRGIPDVLVVIAADDDGNIEQHVAGAGESQYLIAGPPELLAGIFSGADDLLAALMTGQLGLSGTMSQLSVLTAASWKVRYDV</sequence>
<comment type="caution">
    <text evidence="1">The sequence shown here is derived from an EMBL/GenBank/DDBJ whole genome shotgun (WGS) entry which is preliminary data.</text>
</comment>
<dbReference type="EMBL" id="JABBNB010000004">
    <property type="protein sequence ID" value="NMO00654.1"/>
    <property type="molecule type" value="Genomic_DNA"/>
</dbReference>
<gene>
    <name evidence="1" type="ORF">HH308_05420</name>
</gene>
<dbReference type="Proteomes" id="UP000550729">
    <property type="component" value="Unassembled WGS sequence"/>
</dbReference>
<evidence type="ECO:0000313" key="2">
    <source>
        <dbReference type="Proteomes" id="UP000550729"/>
    </source>
</evidence>
<proteinExistence type="predicted"/>
<name>A0A848KNN0_9ACTN</name>
<dbReference type="RefSeq" id="WP_170193158.1">
    <property type="nucleotide sequence ID" value="NZ_JABBNB010000004.1"/>
</dbReference>
<reference evidence="1 2" key="1">
    <citation type="submission" date="2020-04" db="EMBL/GenBank/DDBJ databases">
        <title>Gordonia sp. nov. TBRC 11910.</title>
        <authorList>
            <person name="Suriyachadkun C."/>
        </authorList>
    </citation>
    <scope>NUCLEOTIDE SEQUENCE [LARGE SCALE GENOMIC DNA]</scope>
    <source>
        <strain evidence="1 2">TBRC 11910</strain>
    </source>
</reference>
<keyword evidence="2" id="KW-1185">Reference proteome</keyword>
<dbReference type="SUPFAM" id="SSF55718">
    <property type="entry name" value="SCP-like"/>
    <property type="match status" value="1"/>
</dbReference>
<accession>A0A848KNN0</accession>
<dbReference type="InterPro" id="IPR036527">
    <property type="entry name" value="SCP2_sterol-bd_dom_sf"/>
</dbReference>
<organism evidence="1 2">
    <name type="scientific">Gordonia asplenii</name>
    <dbReference type="NCBI Taxonomy" id="2725283"/>
    <lineage>
        <taxon>Bacteria</taxon>
        <taxon>Bacillati</taxon>
        <taxon>Actinomycetota</taxon>
        <taxon>Actinomycetes</taxon>
        <taxon>Mycobacteriales</taxon>
        <taxon>Gordoniaceae</taxon>
        <taxon>Gordonia</taxon>
    </lineage>
</organism>